<sequence>MPFVHLGSTVIFLGSENSSYTLYNVSCLRISRTNNGSKEETSCKTLVYCNREFEDEKILIQHQKAKHFKCHICHKKLFTGPGLAIHCMQVHKETIDKIPAALPGKDSVEVEVYGMEGIPDDAAPDEPSAKASKPNTTAPASTTASVQPPITAFPIMPPGVPPMMPGFPPLPPGAMPPFLPPFVPGAPMPPRMFPPVPMVSPGVIAPIASTVPGVPVPPPARPTLPPLPAPAAVKPPMAPVPQPPPATTVAPAAPVVPAAFPAYSNDSGALAVASEPPKEASVVQKLGSKTQIMHVDDSISMHHNAPQNLVFQSNFGLLLADECRLHWVNMLGHRCAIPQKVNAQVSLSYSVLLS</sequence>
<evidence type="ECO:0000256" key="2">
    <source>
        <dbReference type="ARBA" id="ARBA00022723"/>
    </source>
</evidence>
<keyword evidence="5" id="KW-0539">Nucleus</keyword>
<dbReference type="InterPro" id="IPR013087">
    <property type="entry name" value="Znf_C2H2_type"/>
</dbReference>
<evidence type="ECO:0000256" key="1">
    <source>
        <dbReference type="ARBA" id="ARBA00004123"/>
    </source>
</evidence>
<evidence type="ECO:0000259" key="7">
    <source>
        <dbReference type="PROSITE" id="PS00028"/>
    </source>
</evidence>
<evidence type="ECO:0000313" key="8">
    <source>
        <dbReference type="Proteomes" id="UP000036681"/>
    </source>
</evidence>
<feature type="region of interest" description="Disordered" evidence="6">
    <location>
        <begin position="117"/>
        <end position="149"/>
    </location>
</feature>
<dbReference type="GO" id="GO:0008270">
    <property type="term" value="F:zinc ion binding"/>
    <property type="evidence" value="ECO:0007669"/>
    <property type="project" value="UniProtKB-KW"/>
</dbReference>
<keyword evidence="2" id="KW-0479">Metal-binding</keyword>
<evidence type="ECO:0000256" key="4">
    <source>
        <dbReference type="ARBA" id="ARBA00022833"/>
    </source>
</evidence>
<feature type="domain" description="C2H2-type" evidence="7">
    <location>
        <begin position="70"/>
        <end position="91"/>
    </location>
</feature>
<keyword evidence="4" id="KW-0862">Zinc</keyword>
<proteinExistence type="predicted"/>
<evidence type="ECO:0000256" key="6">
    <source>
        <dbReference type="SAM" id="MobiDB-lite"/>
    </source>
</evidence>
<organism evidence="8 9">
    <name type="scientific">Ascaris lumbricoides</name>
    <name type="common">Giant roundworm</name>
    <dbReference type="NCBI Taxonomy" id="6252"/>
    <lineage>
        <taxon>Eukaryota</taxon>
        <taxon>Metazoa</taxon>
        <taxon>Ecdysozoa</taxon>
        <taxon>Nematoda</taxon>
        <taxon>Chromadorea</taxon>
        <taxon>Rhabditida</taxon>
        <taxon>Spirurina</taxon>
        <taxon>Ascaridomorpha</taxon>
        <taxon>Ascaridoidea</taxon>
        <taxon>Ascarididae</taxon>
        <taxon>Ascaris</taxon>
    </lineage>
</organism>
<dbReference type="WBParaSite" id="ALUE_0000604301-mRNA-1">
    <property type="protein sequence ID" value="ALUE_0000604301-mRNA-1"/>
    <property type="gene ID" value="ALUE_0000604301"/>
</dbReference>
<dbReference type="CDD" id="cd20908">
    <property type="entry name" value="SUF4-like"/>
    <property type="match status" value="1"/>
</dbReference>
<reference evidence="9" key="1">
    <citation type="submission" date="2017-02" db="UniProtKB">
        <authorList>
            <consortium name="WormBaseParasite"/>
        </authorList>
    </citation>
    <scope>IDENTIFICATION</scope>
</reference>
<name>A0A0M3HTP7_ASCLU</name>
<dbReference type="GO" id="GO:0005634">
    <property type="term" value="C:nucleus"/>
    <property type="evidence" value="ECO:0007669"/>
    <property type="project" value="UniProtKB-SubCell"/>
</dbReference>
<keyword evidence="8" id="KW-1185">Reference proteome</keyword>
<comment type="subcellular location">
    <subcellularLocation>
        <location evidence="1">Nucleus</location>
    </subcellularLocation>
</comment>
<protein>
    <submittedName>
        <fullName evidence="9">C2H2-type domain-containing protein</fullName>
    </submittedName>
</protein>
<accession>A0A0M3HTP7</accession>
<evidence type="ECO:0000256" key="5">
    <source>
        <dbReference type="ARBA" id="ARBA00023242"/>
    </source>
</evidence>
<evidence type="ECO:0000256" key="3">
    <source>
        <dbReference type="ARBA" id="ARBA00022771"/>
    </source>
</evidence>
<evidence type="ECO:0000313" key="9">
    <source>
        <dbReference type="WBParaSite" id="ALUE_0000604301-mRNA-1"/>
    </source>
</evidence>
<dbReference type="PROSITE" id="PS00028">
    <property type="entry name" value="ZINC_FINGER_C2H2_1"/>
    <property type="match status" value="1"/>
</dbReference>
<dbReference type="PANTHER" id="PTHR23215">
    <property type="entry name" value="ZINC FINGER PROTEIN 207"/>
    <property type="match status" value="1"/>
</dbReference>
<dbReference type="AlphaFoldDB" id="A0A0M3HTP7"/>
<dbReference type="Proteomes" id="UP000036681">
    <property type="component" value="Unplaced"/>
</dbReference>
<feature type="compositionally biased region" description="Low complexity" evidence="6">
    <location>
        <begin position="131"/>
        <end position="149"/>
    </location>
</feature>
<keyword evidence="3" id="KW-0863">Zinc-finger</keyword>
<dbReference type="PANTHER" id="PTHR23215:SF0">
    <property type="entry name" value="BUB3-INTERACTING AND GLEBS MOTIF-CONTAINING PROTEIN ZNF207"/>
    <property type="match status" value="1"/>
</dbReference>